<dbReference type="EMBL" id="CP039355">
    <property type="protein sequence ID" value="QCE14527.1"/>
    <property type="molecule type" value="Genomic_DNA"/>
</dbReference>
<accession>A0A4D6NRW8</accession>
<name>A0A4D6NRW8_VIGUN</name>
<evidence type="ECO:0000313" key="2">
    <source>
        <dbReference type="Proteomes" id="UP000501690"/>
    </source>
</evidence>
<evidence type="ECO:0000313" key="1">
    <source>
        <dbReference type="EMBL" id="QCE14527.1"/>
    </source>
</evidence>
<proteinExistence type="predicted"/>
<dbReference type="Proteomes" id="UP000501690">
    <property type="component" value="Linkage Group LG11"/>
</dbReference>
<reference evidence="1 2" key="1">
    <citation type="submission" date="2019-04" db="EMBL/GenBank/DDBJ databases">
        <title>An improved genome assembly and genetic linkage map for asparagus bean, Vigna unguiculata ssp. sesquipedialis.</title>
        <authorList>
            <person name="Xia Q."/>
            <person name="Zhang R."/>
            <person name="Dong Y."/>
        </authorList>
    </citation>
    <scope>NUCLEOTIDE SEQUENCE [LARGE SCALE GENOMIC DNA]</scope>
    <source>
        <tissue evidence="1">Leaf</tissue>
    </source>
</reference>
<gene>
    <name evidence="1" type="ORF">DEO72_LG11g1528</name>
</gene>
<keyword evidence="2" id="KW-1185">Reference proteome</keyword>
<protein>
    <submittedName>
        <fullName evidence="1">Uncharacterized protein</fullName>
    </submittedName>
</protein>
<dbReference type="AlphaFoldDB" id="A0A4D6NRW8"/>
<sequence length="51" mass="5673">MTEAFVVKDHRGEYVLVSHIIINQRSLVPDVGSGIPSPISLRRLGRVEKTT</sequence>
<organism evidence="1 2">
    <name type="scientific">Vigna unguiculata</name>
    <name type="common">Cowpea</name>
    <dbReference type="NCBI Taxonomy" id="3917"/>
    <lineage>
        <taxon>Eukaryota</taxon>
        <taxon>Viridiplantae</taxon>
        <taxon>Streptophyta</taxon>
        <taxon>Embryophyta</taxon>
        <taxon>Tracheophyta</taxon>
        <taxon>Spermatophyta</taxon>
        <taxon>Magnoliopsida</taxon>
        <taxon>eudicotyledons</taxon>
        <taxon>Gunneridae</taxon>
        <taxon>Pentapetalae</taxon>
        <taxon>rosids</taxon>
        <taxon>fabids</taxon>
        <taxon>Fabales</taxon>
        <taxon>Fabaceae</taxon>
        <taxon>Papilionoideae</taxon>
        <taxon>50 kb inversion clade</taxon>
        <taxon>NPAAA clade</taxon>
        <taxon>indigoferoid/millettioid clade</taxon>
        <taxon>Phaseoleae</taxon>
        <taxon>Vigna</taxon>
    </lineage>
</organism>